<evidence type="ECO:0000256" key="8">
    <source>
        <dbReference type="ARBA" id="ARBA00023136"/>
    </source>
</evidence>
<dbReference type="GO" id="GO:0015889">
    <property type="term" value="P:cobalamin transport"/>
    <property type="evidence" value="ECO:0007669"/>
    <property type="project" value="TreeGrafter"/>
</dbReference>
<dbReference type="InterPro" id="IPR039426">
    <property type="entry name" value="TonB-dep_rcpt-like"/>
</dbReference>
<evidence type="ECO:0000256" key="10">
    <source>
        <dbReference type="PROSITE-ProRule" id="PRU01360"/>
    </source>
</evidence>
<dbReference type="GO" id="GO:0009279">
    <property type="term" value="C:cell outer membrane"/>
    <property type="evidence" value="ECO:0007669"/>
    <property type="project" value="UniProtKB-SubCell"/>
</dbReference>
<gene>
    <name evidence="15" type="ORF">DI556_01815</name>
</gene>
<dbReference type="InterPro" id="IPR037066">
    <property type="entry name" value="Plug_dom_sf"/>
</dbReference>
<feature type="domain" description="TonB-dependent receptor-like beta-barrel" evidence="13">
    <location>
        <begin position="295"/>
        <end position="624"/>
    </location>
</feature>
<dbReference type="AlphaFoldDB" id="A0A2W5NIU6"/>
<keyword evidence="15" id="KW-0675">Receptor</keyword>
<feature type="domain" description="TonB-dependent receptor plug" evidence="14">
    <location>
        <begin position="50"/>
        <end position="152"/>
    </location>
</feature>
<evidence type="ECO:0000259" key="13">
    <source>
        <dbReference type="Pfam" id="PF00593"/>
    </source>
</evidence>
<evidence type="ECO:0000256" key="6">
    <source>
        <dbReference type="ARBA" id="ARBA00023065"/>
    </source>
</evidence>
<keyword evidence="6" id="KW-0406">Ion transport</keyword>
<protein>
    <submittedName>
        <fullName evidence="15">TonB-dependent receptor</fullName>
    </submittedName>
</protein>
<keyword evidence="2 10" id="KW-0813">Transport</keyword>
<feature type="chain" id="PRO_5015996965" evidence="12">
    <location>
        <begin position="23"/>
        <end position="650"/>
    </location>
</feature>
<evidence type="ECO:0000313" key="16">
    <source>
        <dbReference type="Proteomes" id="UP000249185"/>
    </source>
</evidence>
<dbReference type="Pfam" id="PF07715">
    <property type="entry name" value="Plug"/>
    <property type="match status" value="1"/>
</dbReference>
<evidence type="ECO:0000259" key="14">
    <source>
        <dbReference type="Pfam" id="PF07715"/>
    </source>
</evidence>
<organism evidence="15 16">
    <name type="scientific">Rhodovulum sulfidophilum</name>
    <name type="common">Rhodobacter sulfidophilus</name>
    <dbReference type="NCBI Taxonomy" id="35806"/>
    <lineage>
        <taxon>Bacteria</taxon>
        <taxon>Pseudomonadati</taxon>
        <taxon>Pseudomonadota</taxon>
        <taxon>Alphaproteobacteria</taxon>
        <taxon>Rhodobacterales</taxon>
        <taxon>Paracoccaceae</taxon>
        <taxon>Rhodovulum</taxon>
    </lineage>
</organism>
<proteinExistence type="inferred from homology"/>
<evidence type="ECO:0000256" key="12">
    <source>
        <dbReference type="SAM" id="SignalP"/>
    </source>
</evidence>
<name>A0A2W5NIU6_RHOSU</name>
<dbReference type="InterPro" id="IPR012910">
    <property type="entry name" value="Plug_dom"/>
</dbReference>
<keyword evidence="5 12" id="KW-0732">Signal</keyword>
<dbReference type="PANTHER" id="PTHR30069">
    <property type="entry name" value="TONB-DEPENDENT OUTER MEMBRANE RECEPTOR"/>
    <property type="match status" value="1"/>
</dbReference>
<feature type="signal peptide" evidence="12">
    <location>
        <begin position="1"/>
        <end position="22"/>
    </location>
</feature>
<dbReference type="CDD" id="cd01347">
    <property type="entry name" value="ligand_gated_channel"/>
    <property type="match status" value="1"/>
</dbReference>
<dbReference type="PROSITE" id="PS52016">
    <property type="entry name" value="TONB_DEPENDENT_REC_3"/>
    <property type="match status" value="1"/>
</dbReference>
<accession>A0A2W5NIU6</accession>
<evidence type="ECO:0000256" key="11">
    <source>
        <dbReference type="RuleBase" id="RU003357"/>
    </source>
</evidence>
<sequence length="650" mass="70421">MRTTIVAVSAAILAQTTLGAEAQDWTDAPLELDPIIVSGGLTPVPAEQFGRAVSVVTAEDLARRQTTYVADALRALPGVAVSRTGGYGGQTQVRIRGAEGNHTVVLIDGIEASAPENGEFDFGGLLTADIARIEVLRGPQSAIYGSNAIGGVISITTKQAEAAGTRYEASTEVGTDGTVAGLLAARRLTERANLSFSLAGRDVGGYDISGTGGEDDGDVNVTANARASYQLTDTLLIGGSLRYVDRSSDYDDFIFGAPSRDELVVDADLVHERTEFFGSAFATLEAFGGRMSNEVRLNYSDMDDRNLRDGVRDADTTSGRTTLRYLGTVALDAATIAAARQTLSFGVERIEESFENNDASLVFDPSQMDKQTRDLTSFIGQYRGTFLEALSLQANIRYDHNDGFDDVTTWSLAGSYILPNATTRLHASYGTGSQNPTLFEQFGFIPGSWIGNPDLKPEESRGWDFGVEQAFLAGRAVIDVTYFEDRLKDEISSTFDPATGESTPFNEDGTSRRKGIEVAGTYEVTERFTAGLAYTWLDATDPDGQREVRRPEQEVALNLDWALPNDRTVVNLDIRRVIDNLDFDYTAPSFGAERVKLDDYTLVNLAAEHMLTETVTLTGRIENLFDADYQELDGYATPGITAFIGLRSVF</sequence>
<evidence type="ECO:0000256" key="5">
    <source>
        <dbReference type="ARBA" id="ARBA00022729"/>
    </source>
</evidence>
<comment type="similarity">
    <text evidence="10 11">Belongs to the TonB-dependent receptor family.</text>
</comment>
<dbReference type="Gene3D" id="2.170.130.10">
    <property type="entry name" value="TonB-dependent receptor, plug domain"/>
    <property type="match status" value="1"/>
</dbReference>
<evidence type="ECO:0000313" key="15">
    <source>
        <dbReference type="EMBL" id="PZQ52418.1"/>
    </source>
</evidence>
<evidence type="ECO:0000256" key="9">
    <source>
        <dbReference type="ARBA" id="ARBA00023237"/>
    </source>
</evidence>
<evidence type="ECO:0000256" key="1">
    <source>
        <dbReference type="ARBA" id="ARBA00004571"/>
    </source>
</evidence>
<evidence type="ECO:0000256" key="7">
    <source>
        <dbReference type="ARBA" id="ARBA00023077"/>
    </source>
</evidence>
<dbReference type="Proteomes" id="UP000249185">
    <property type="component" value="Unassembled WGS sequence"/>
</dbReference>
<evidence type="ECO:0000256" key="3">
    <source>
        <dbReference type="ARBA" id="ARBA00022452"/>
    </source>
</evidence>
<comment type="subcellular location">
    <subcellularLocation>
        <location evidence="1 10">Cell outer membrane</location>
        <topology evidence="1 10">Multi-pass membrane protein</topology>
    </subcellularLocation>
</comment>
<dbReference type="EMBL" id="QFPW01000001">
    <property type="protein sequence ID" value="PZQ52418.1"/>
    <property type="molecule type" value="Genomic_DNA"/>
</dbReference>
<keyword evidence="3 10" id="KW-1134">Transmembrane beta strand</keyword>
<keyword evidence="7 11" id="KW-0798">TonB box</keyword>
<dbReference type="PANTHER" id="PTHR30069:SF53">
    <property type="entry name" value="COLICIN I RECEPTOR-RELATED"/>
    <property type="match status" value="1"/>
</dbReference>
<keyword evidence="4 10" id="KW-0812">Transmembrane</keyword>
<evidence type="ECO:0000256" key="2">
    <source>
        <dbReference type="ARBA" id="ARBA00022448"/>
    </source>
</evidence>
<dbReference type="GO" id="GO:0006811">
    <property type="term" value="P:monoatomic ion transport"/>
    <property type="evidence" value="ECO:0007669"/>
    <property type="project" value="UniProtKB-KW"/>
</dbReference>
<dbReference type="Gene3D" id="2.40.170.20">
    <property type="entry name" value="TonB-dependent receptor, beta-barrel domain"/>
    <property type="match status" value="1"/>
</dbReference>
<keyword evidence="8 10" id="KW-0472">Membrane</keyword>
<keyword evidence="9 10" id="KW-0998">Cell outer membrane</keyword>
<comment type="caution">
    <text evidence="15">The sequence shown here is derived from an EMBL/GenBank/DDBJ whole genome shotgun (WGS) entry which is preliminary data.</text>
</comment>
<dbReference type="InterPro" id="IPR036942">
    <property type="entry name" value="Beta-barrel_TonB_sf"/>
</dbReference>
<dbReference type="Pfam" id="PF00593">
    <property type="entry name" value="TonB_dep_Rec_b-barrel"/>
    <property type="match status" value="1"/>
</dbReference>
<dbReference type="SUPFAM" id="SSF56935">
    <property type="entry name" value="Porins"/>
    <property type="match status" value="1"/>
</dbReference>
<dbReference type="InterPro" id="IPR000531">
    <property type="entry name" value="Beta-barrel_TonB"/>
</dbReference>
<reference evidence="15 16" key="1">
    <citation type="submission" date="2017-08" db="EMBL/GenBank/DDBJ databases">
        <title>Infants hospitalized years apart are colonized by the same room-sourced microbial strains.</title>
        <authorList>
            <person name="Brooks B."/>
            <person name="Olm M.R."/>
            <person name="Firek B.A."/>
            <person name="Baker R."/>
            <person name="Thomas B.C."/>
            <person name="Morowitz M.J."/>
            <person name="Banfield J.F."/>
        </authorList>
    </citation>
    <scope>NUCLEOTIDE SEQUENCE [LARGE SCALE GENOMIC DNA]</scope>
    <source>
        <strain evidence="15">S2_005_002_R2_34</strain>
    </source>
</reference>
<evidence type="ECO:0000256" key="4">
    <source>
        <dbReference type="ARBA" id="ARBA00022692"/>
    </source>
</evidence>